<proteinExistence type="predicted"/>
<accession>A0A9Q1GQE1</accession>
<protein>
    <submittedName>
        <fullName evidence="2">Uncharacterized protein</fullName>
    </submittedName>
</protein>
<dbReference type="Proteomes" id="UP001153076">
    <property type="component" value="Unassembled WGS sequence"/>
</dbReference>
<feature type="compositionally biased region" description="Low complexity" evidence="1">
    <location>
        <begin position="42"/>
        <end position="56"/>
    </location>
</feature>
<feature type="region of interest" description="Disordered" evidence="1">
    <location>
        <begin position="1"/>
        <end position="67"/>
    </location>
</feature>
<organism evidence="2 3">
    <name type="scientific">Carnegiea gigantea</name>
    <dbReference type="NCBI Taxonomy" id="171969"/>
    <lineage>
        <taxon>Eukaryota</taxon>
        <taxon>Viridiplantae</taxon>
        <taxon>Streptophyta</taxon>
        <taxon>Embryophyta</taxon>
        <taxon>Tracheophyta</taxon>
        <taxon>Spermatophyta</taxon>
        <taxon>Magnoliopsida</taxon>
        <taxon>eudicotyledons</taxon>
        <taxon>Gunneridae</taxon>
        <taxon>Pentapetalae</taxon>
        <taxon>Caryophyllales</taxon>
        <taxon>Cactineae</taxon>
        <taxon>Cactaceae</taxon>
        <taxon>Cactoideae</taxon>
        <taxon>Echinocereeae</taxon>
        <taxon>Carnegiea</taxon>
    </lineage>
</organism>
<dbReference type="OrthoDB" id="1919827at2759"/>
<sequence length="181" mass="19627">MRRKIQSQQLQNQQQQQKSKFLPMLCSSSSTKEVKVSHRRCSSSSSSSASASVSVSEDPSSPRVGCMGQVKRNNKVIGFPSMISFTTSISASKGNNNSNALKTDHHISGSNIVNDDQKGCLVNLDVLDPPLPVVKLVQKQEEGSNGERMNLWKRRSGGAPLKSLQLQAIKQSDTLLSANSV</sequence>
<evidence type="ECO:0000313" key="2">
    <source>
        <dbReference type="EMBL" id="KAJ8423674.1"/>
    </source>
</evidence>
<name>A0A9Q1GQE1_9CARY</name>
<evidence type="ECO:0000313" key="3">
    <source>
        <dbReference type="Proteomes" id="UP001153076"/>
    </source>
</evidence>
<evidence type="ECO:0000256" key="1">
    <source>
        <dbReference type="SAM" id="MobiDB-lite"/>
    </source>
</evidence>
<comment type="caution">
    <text evidence="2">The sequence shown here is derived from an EMBL/GenBank/DDBJ whole genome shotgun (WGS) entry which is preliminary data.</text>
</comment>
<feature type="compositionally biased region" description="Low complexity" evidence="1">
    <location>
        <begin position="1"/>
        <end position="17"/>
    </location>
</feature>
<dbReference type="AlphaFoldDB" id="A0A9Q1GQE1"/>
<keyword evidence="3" id="KW-1185">Reference proteome</keyword>
<dbReference type="PANTHER" id="PTHR36323:SF1">
    <property type="entry name" value="MYOTUBULARIN-LIKE PROTEIN"/>
    <property type="match status" value="1"/>
</dbReference>
<dbReference type="EMBL" id="JAKOGI010001903">
    <property type="protein sequence ID" value="KAJ8423674.1"/>
    <property type="molecule type" value="Genomic_DNA"/>
</dbReference>
<dbReference type="PANTHER" id="PTHR36323">
    <property type="entry name" value="MYOTUBULARIN-LIKE PROTEIN"/>
    <property type="match status" value="1"/>
</dbReference>
<reference evidence="2" key="1">
    <citation type="submission" date="2022-04" db="EMBL/GenBank/DDBJ databases">
        <title>Carnegiea gigantea Genome sequencing and assembly v2.</title>
        <authorList>
            <person name="Copetti D."/>
            <person name="Sanderson M.J."/>
            <person name="Burquez A."/>
            <person name="Wojciechowski M.F."/>
        </authorList>
    </citation>
    <scope>NUCLEOTIDE SEQUENCE</scope>
    <source>
        <strain evidence="2">SGP5-SGP5p</strain>
        <tissue evidence="2">Aerial part</tissue>
    </source>
</reference>
<gene>
    <name evidence="2" type="ORF">Cgig2_023519</name>
</gene>